<dbReference type="PRINTS" id="PR00492">
    <property type="entry name" value="RHOGDI"/>
</dbReference>
<comment type="similarity">
    <text evidence="2">Belongs to the Rho GDI family.</text>
</comment>
<dbReference type="GO" id="GO:0005094">
    <property type="term" value="F:Rho GDP-dissociation inhibitor activity"/>
    <property type="evidence" value="ECO:0007669"/>
    <property type="project" value="InterPro"/>
</dbReference>
<sequence length="199" mass="22433">MSDSEDNHDVPEYKPSKAVSVDSLLKQDAEDESLRKYKESLLGKVVAGPKDDPRRVVVKEMRVIVDGRPNDIVYPLETKEQILEMKNKPFILKESCHYKIKLSFKVQHEIVSGLKQINSVYRKGIKVANVKTMLGSFGPQADAHAVVIPRNGWEEAPSGLLGRGSYTAKVEFVDDDNTNHLSIDYAFAIKSDWKDTKDE</sequence>
<dbReference type="OrthoDB" id="1683373at2759"/>
<proteinExistence type="inferred from homology"/>
<dbReference type="InterPro" id="IPR014756">
    <property type="entry name" value="Ig_E-set"/>
</dbReference>
<evidence type="ECO:0000256" key="3">
    <source>
        <dbReference type="ARBA" id="ARBA00022468"/>
    </source>
</evidence>
<dbReference type="OMA" id="YKPTAAK"/>
<comment type="caution">
    <text evidence="6">The sequence shown here is derived from an EMBL/GenBank/DDBJ whole genome shotgun (WGS) entry which is preliminary data.</text>
</comment>
<evidence type="ECO:0000313" key="7">
    <source>
        <dbReference type="Proteomes" id="UP000076078"/>
    </source>
</evidence>
<dbReference type="FunCoup" id="A0A152A1I3">
    <property type="interactions" value="374"/>
</dbReference>
<reference evidence="6 7" key="1">
    <citation type="submission" date="2015-12" db="EMBL/GenBank/DDBJ databases">
        <title>Dictyostelia acquired genes for synthesis and detection of signals that induce cell-type specialization by lateral gene transfer from prokaryotes.</title>
        <authorList>
            <person name="Gloeckner G."/>
            <person name="Schaap P."/>
        </authorList>
    </citation>
    <scope>NUCLEOTIDE SEQUENCE [LARGE SCALE GENOMIC DNA]</scope>
    <source>
        <strain evidence="6 7">TK</strain>
    </source>
</reference>
<protein>
    <submittedName>
        <fullName evidence="6">Rho GDP-dissociation inhibitor</fullName>
    </submittedName>
</protein>
<keyword evidence="7" id="KW-1185">Reference proteome</keyword>
<dbReference type="InterPro" id="IPR024792">
    <property type="entry name" value="RhoGDI_dom_sf"/>
</dbReference>
<dbReference type="FunFam" id="2.70.50.30:FF:000004">
    <property type="entry name" value="Rho GDP-dissociation inhibitor 1"/>
    <property type="match status" value="1"/>
</dbReference>
<evidence type="ECO:0000256" key="5">
    <source>
        <dbReference type="SAM" id="MobiDB-lite"/>
    </source>
</evidence>
<feature type="region of interest" description="Disordered" evidence="5">
    <location>
        <begin position="1"/>
        <end position="21"/>
    </location>
</feature>
<dbReference type="GO" id="GO:0016020">
    <property type="term" value="C:membrane"/>
    <property type="evidence" value="ECO:0007669"/>
    <property type="project" value="TreeGrafter"/>
</dbReference>
<dbReference type="InterPro" id="IPR000406">
    <property type="entry name" value="Rho_GDI"/>
</dbReference>
<gene>
    <name evidence="6" type="ORF">DLAC_03257</name>
</gene>
<evidence type="ECO:0000256" key="2">
    <source>
        <dbReference type="ARBA" id="ARBA00009758"/>
    </source>
</evidence>
<dbReference type="GO" id="GO:0005096">
    <property type="term" value="F:GTPase activator activity"/>
    <property type="evidence" value="ECO:0007669"/>
    <property type="project" value="UniProtKB-KW"/>
</dbReference>
<dbReference type="AlphaFoldDB" id="A0A152A1I3"/>
<evidence type="ECO:0000256" key="4">
    <source>
        <dbReference type="ARBA" id="ARBA00022490"/>
    </source>
</evidence>
<dbReference type="InParanoid" id="A0A152A1I3"/>
<dbReference type="Proteomes" id="UP000076078">
    <property type="component" value="Unassembled WGS sequence"/>
</dbReference>
<dbReference type="PANTHER" id="PTHR10980:SF3">
    <property type="entry name" value="LD16419P"/>
    <property type="match status" value="1"/>
</dbReference>
<dbReference type="STRING" id="361077.A0A152A1I3"/>
<dbReference type="SUPFAM" id="SSF81296">
    <property type="entry name" value="E set domains"/>
    <property type="match status" value="1"/>
</dbReference>
<evidence type="ECO:0000256" key="1">
    <source>
        <dbReference type="ARBA" id="ARBA00004496"/>
    </source>
</evidence>
<dbReference type="Pfam" id="PF02115">
    <property type="entry name" value="Rho_GDI"/>
    <property type="match status" value="1"/>
</dbReference>
<evidence type="ECO:0000313" key="6">
    <source>
        <dbReference type="EMBL" id="KYR00108.1"/>
    </source>
</evidence>
<dbReference type="GO" id="GO:0005829">
    <property type="term" value="C:cytosol"/>
    <property type="evidence" value="ECO:0007669"/>
    <property type="project" value="TreeGrafter"/>
</dbReference>
<dbReference type="PANTHER" id="PTHR10980">
    <property type="entry name" value="RHO GDP-DISSOCIATION INHIBITOR"/>
    <property type="match status" value="1"/>
</dbReference>
<accession>A0A152A1I3</accession>
<keyword evidence="3" id="KW-0343">GTPase activation</keyword>
<dbReference type="Gene3D" id="2.70.50.30">
    <property type="entry name" value="Coagulation Factor XIII, subunit A, domain 1"/>
    <property type="match status" value="1"/>
</dbReference>
<dbReference type="GO" id="GO:0007266">
    <property type="term" value="P:Rho protein signal transduction"/>
    <property type="evidence" value="ECO:0007669"/>
    <property type="project" value="InterPro"/>
</dbReference>
<comment type="subcellular location">
    <subcellularLocation>
        <location evidence="1">Cytoplasm</location>
    </subcellularLocation>
</comment>
<keyword evidence="4" id="KW-0963">Cytoplasm</keyword>
<organism evidence="6 7">
    <name type="scientific">Tieghemostelium lacteum</name>
    <name type="common">Slime mold</name>
    <name type="synonym">Dictyostelium lacteum</name>
    <dbReference type="NCBI Taxonomy" id="361077"/>
    <lineage>
        <taxon>Eukaryota</taxon>
        <taxon>Amoebozoa</taxon>
        <taxon>Evosea</taxon>
        <taxon>Eumycetozoa</taxon>
        <taxon>Dictyostelia</taxon>
        <taxon>Dictyosteliales</taxon>
        <taxon>Raperosteliaceae</taxon>
        <taxon>Tieghemostelium</taxon>
    </lineage>
</organism>
<feature type="compositionally biased region" description="Basic and acidic residues" evidence="5">
    <location>
        <begin position="1"/>
        <end position="15"/>
    </location>
</feature>
<name>A0A152A1I3_TIELA</name>
<dbReference type="EMBL" id="LODT01000016">
    <property type="protein sequence ID" value="KYR00108.1"/>
    <property type="molecule type" value="Genomic_DNA"/>
</dbReference>